<comment type="caution">
    <text evidence="1">The sequence shown here is derived from an EMBL/GenBank/DDBJ whole genome shotgun (WGS) entry which is preliminary data.</text>
</comment>
<keyword evidence="2" id="KW-1185">Reference proteome</keyword>
<sequence length="454" mass="49394">MSQANFQGAVLNSAIVAICDDAFRADLPNIQTDTWSDILWRQQGPSRHRSERLEFVGDALMYLCIALELYDRFPDATPGFMTVIRGPLVSNLIFSLLAEKMDQRTARRGSVLQPVAALKKQQKVIKKAKATIPKNVVKTAADAMEMAIGALYMEKGLQAVRQWVSRTYDPLIAAAVKTLNERSQSSEVSLSSGKGKKRTRDDDEAGDARSQAKKPRPRSLSPPKHRTISHSRSAPSSRSREHAPVAPPPFKRVFIDLTLDDSDADARTTTVSDMDVSEEEETSDGEAHHVGPSSGPVWIDLTQEDDDDDVIITSTQTSSVFKDAPPSVVAASASRTRPTWLHSEDSDADDESDVASNAVAGPSHSLTYSAVVRPKYSLGPSRNATLPASHTFTDAHGRSENSQKLPQRSRCKDSRSVDTSFQARKPDDSGTGADESSSDVEHALDQFSLSDCGG</sequence>
<accession>A0ACB8TJ02</accession>
<reference evidence="1" key="1">
    <citation type="submission" date="2021-03" db="EMBL/GenBank/DDBJ databases">
        <authorList>
            <consortium name="DOE Joint Genome Institute"/>
            <person name="Ahrendt S."/>
            <person name="Looney B.P."/>
            <person name="Miyauchi S."/>
            <person name="Morin E."/>
            <person name="Drula E."/>
            <person name="Courty P.E."/>
            <person name="Chicoki N."/>
            <person name="Fauchery L."/>
            <person name="Kohler A."/>
            <person name="Kuo A."/>
            <person name="Labutti K."/>
            <person name="Pangilinan J."/>
            <person name="Lipzen A."/>
            <person name="Riley R."/>
            <person name="Andreopoulos W."/>
            <person name="He G."/>
            <person name="Johnson J."/>
            <person name="Barry K.W."/>
            <person name="Grigoriev I.V."/>
            <person name="Nagy L."/>
            <person name="Hibbett D."/>
            <person name="Henrissat B."/>
            <person name="Matheny P.B."/>
            <person name="Labbe J."/>
            <person name="Martin F."/>
        </authorList>
    </citation>
    <scope>NUCLEOTIDE SEQUENCE</scope>
    <source>
        <strain evidence="1">HHB10654</strain>
    </source>
</reference>
<gene>
    <name evidence="1" type="ORF">BV25DRAFT_1987221</name>
</gene>
<reference evidence="1" key="2">
    <citation type="journal article" date="2022" name="New Phytol.">
        <title>Evolutionary transition to the ectomycorrhizal habit in the genomes of a hyperdiverse lineage of mushroom-forming fungi.</title>
        <authorList>
            <person name="Looney B."/>
            <person name="Miyauchi S."/>
            <person name="Morin E."/>
            <person name="Drula E."/>
            <person name="Courty P.E."/>
            <person name="Kohler A."/>
            <person name="Kuo A."/>
            <person name="LaButti K."/>
            <person name="Pangilinan J."/>
            <person name="Lipzen A."/>
            <person name="Riley R."/>
            <person name="Andreopoulos W."/>
            <person name="He G."/>
            <person name="Johnson J."/>
            <person name="Nolan M."/>
            <person name="Tritt A."/>
            <person name="Barry K.W."/>
            <person name="Grigoriev I.V."/>
            <person name="Nagy L.G."/>
            <person name="Hibbett D."/>
            <person name="Henrissat B."/>
            <person name="Matheny P.B."/>
            <person name="Labbe J."/>
            <person name="Martin F.M."/>
        </authorList>
    </citation>
    <scope>NUCLEOTIDE SEQUENCE</scope>
    <source>
        <strain evidence="1">HHB10654</strain>
    </source>
</reference>
<name>A0ACB8TJ02_9AGAM</name>
<organism evidence="1 2">
    <name type="scientific">Artomyces pyxidatus</name>
    <dbReference type="NCBI Taxonomy" id="48021"/>
    <lineage>
        <taxon>Eukaryota</taxon>
        <taxon>Fungi</taxon>
        <taxon>Dikarya</taxon>
        <taxon>Basidiomycota</taxon>
        <taxon>Agaricomycotina</taxon>
        <taxon>Agaricomycetes</taxon>
        <taxon>Russulales</taxon>
        <taxon>Auriscalpiaceae</taxon>
        <taxon>Artomyces</taxon>
    </lineage>
</organism>
<dbReference type="EMBL" id="MU277188">
    <property type="protein sequence ID" value="KAI0068446.1"/>
    <property type="molecule type" value="Genomic_DNA"/>
</dbReference>
<evidence type="ECO:0000313" key="1">
    <source>
        <dbReference type="EMBL" id="KAI0068446.1"/>
    </source>
</evidence>
<proteinExistence type="predicted"/>
<dbReference type="Proteomes" id="UP000814140">
    <property type="component" value="Unassembled WGS sequence"/>
</dbReference>
<protein>
    <submittedName>
        <fullName evidence="1">Ribonuclease III</fullName>
    </submittedName>
</protein>
<evidence type="ECO:0000313" key="2">
    <source>
        <dbReference type="Proteomes" id="UP000814140"/>
    </source>
</evidence>